<dbReference type="Pfam" id="PF26492">
    <property type="entry name" value="DUF8160"/>
    <property type="match status" value="1"/>
</dbReference>
<dbReference type="AlphaFoldDB" id="A0A285PAC8"/>
<feature type="compositionally biased region" description="Basic and acidic residues" evidence="1">
    <location>
        <begin position="71"/>
        <end position="80"/>
    </location>
</feature>
<dbReference type="EMBL" id="OBEJ01000009">
    <property type="protein sequence ID" value="SNZ18207.1"/>
    <property type="molecule type" value="Genomic_DNA"/>
</dbReference>
<sequence length="152" mass="16622">MADDDPRDRFSGLGDLKDEYEGTTDDGNDEQDSKDGNDVSDENDSMTDVASSASNDGIDSNDSEDSTTGTDGKDGVKASRENVQAYIPADEKEELETAFRQIKALCNLADRDEPLKNDFYAAAFRHGHQDLEAIAAYLDLEAAYDEYGEMVS</sequence>
<name>A0A285PAC8_NATPI</name>
<evidence type="ECO:0000259" key="2">
    <source>
        <dbReference type="Pfam" id="PF26492"/>
    </source>
</evidence>
<dbReference type="Proteomes" id="UP000219453">
    <property type="component" value="Unassembled WGS sequence"/>
</dbReference>
<evidence type="ECO:0000256" key="1">
    <source>
        <dbReference type="SAM" id="MobiDB-lite"/>
    </source>
</evidence>
<reference evidence="3 4" key="1">
    <citation type="submission" date="2017-09" db="EMBL/GenBank/DDBJ databases">
        <authorList>
            <person name="Ehlers B."/>
            <person name="Leendertz F.H."/>
        </authorList>
    </citation>
    <scope>NUCLEOTIDE SEQUENCE [LARGE SCALE GENOMIC DNA]</scope>
    <source>
        <strain evidence="3 4">DSM 27208</strain>
    </source>
</reference>
<dbReference type="InterPro" id="IPR058474">
    <property type="entry name" value="DUF8160"/>
</dbReference>
<dbReference type="RefSeq" id="WP_143824977.1">
    <property type="nucleotide sequence ID" value="NZ_OBEJ01000009.1"/>
</dbReference>
<protein>
    <recommendedName>
        <fullName evidence="2">DUF8160 domain-containing protein</fullName>
    </recommendedName>
</protein>
<feature type="region of interest" description="Disordered" evidence="1">
    <location>
        <begin position="1"/>
        <end position="89"/>
    </location>
</feature>
<gene>
    <name evidence="3" type="ORF">SAMN06269185_3294</name>
</gene>
<accession>A0A285PAC8</accession>
<evidence type="ECO:0000313" key="4">
    <source>
        <dbReference type="Proteomes" id="UP000219453"/>
    </source>
</evidence>
<proteinExistence type="predicted"/>
<feature type="compositionally biased region" description="Polar residues" evidence="1">
    <location>
        <begin position="46"/>
        <end position="58"/>
    </location>
</feature>
<feature type="compositionally biased region" description="Basic and acidic residues" evidence="1">
    <location>
        <begin position="1"/>
        <end position="20"/>
    </location>
</feature>
<feature type="domain" description="DUF8160" evidence="2">
    <location>
        <begin position="19"/>
        <end position="133"/>
    </location>
</feature>
<keyword evidence="4" id="KW-1185">Reference proteome</keyword>
<evidence type="ECO:0000313" key="3">
    <source>
        <dbReference type="EMBL" id="SNZ18207.1"/>
    </source>
</evidence>
<organism evidence="3 4">
    <name type="scientific">Natronoarchaeum philippinense</name>
    <dbReference type="NCBI Taxonomy" id="558529"/>
    <lineage>
        <taxon>Archaea</taxon>
        <taxon>Methanobacteriati</taxon>
        <taxon>Methanobacteriota</taxon>
        <taxon>Stenosarchaea group</taxon>
        <taxon>Halobacteria</taxon>
        <taxon>Halobacteriales</taxon>
        <taxon>Natronoarchaeaceae</taxon>
    </lineage>
</organism>
<feature type="compositionally biased region" description="Acidic residues" evidence="1">
    <location>
        <begin position="21"/>
        <end position="30"/>
    </location>
</feature>